<feature type="region of interest" description="Disordered" evidence="3">
    <location>
        <begin position="314"/>
        <end position="372"/>
    </location>
</feature>
<evidence type="ECO:0000256" key="1">
    <source>
        <dbReference type="ARBA" id="ARBA00022801"/>
    </source>
</evidence>
<dbReference type="PANTHER" id="PTHR31956:SF1">
    <property type="entry name" value="NON-SPECIFIC PHOSPHOLIPASE C1"/>
    <property type="match status" value="1"/>
</dbReference>
<dbReference type="EMBL" id="RBIR01000009">
    <property type="protein sequence ID" value="RKR13719.1"/>
    <property type="molecule type" value="Genomic_DNA"/>
</dbReference>
<organism evidence="4 5">
    <name type="scientific">Arthrobacter oryzae</name>
    <dbReference type="NCBI Taxonomy" id="409290"/>
    <lineage>
        <taxon>Bacteria</taxon>
        <taxon>Bacillati</taxon>
        <taxon>Actinomycetota</taxon>
        <taxon>Actinomycetes</taxon>
        <taxon>Micrococcales</taxon>
        <taxon>Micrococcaceae</taxon>
        <taxon>Arthrobacter</taxon>
    </lineage>
</organism>
<evidence type="ECO:0000313" key="5">
    <source>
        <dbReference type="Proteomes" id="UP000276055"/>
    </source>
</evidence>
<name>A0A495EAW2_9MICC</name>
<proteinExistence type="predicted"/>
<sequence length="372" mass="40503">MSSPTRIKRVVVFIQENHTTDNYFGGLAPYGANVATGWPVQSNPPLADPRHDRVSYDRWLTGRETASHTQFDTVKDLPFYAYLALTGAFFENHCSGFGTNSTPNHLLLVGGQSPTLKNPSRRQPPPLWDLPSVPGLANENGLSWRCYTGSSDYPAGFYQQLKGSPNLMPSSHFVRDAQAGELPALSYVWHNSPEDEHPLADVSIGMTKIWESVDAVVQSGGWQETVFFLTWDDWGGWDDHVATPNVEHTSDGVQLAYGPRVPLLVFGGQVKQVIDSRWSSHVDVPKTVIQLLGLPALGVPRVDSSEGLADVTDLALQQPPPPSPGSRITLPDPPNPTPQPRPLPPSPGPSEPVGRVLLRNGSTLPPPNDVTL</sequence>
<accession>A0A495EAW2</accession>
<keyword evidence="2" id="KW-0843">Virulence</keyword>
<keyword evidence="1" id="KW-0378">Hydrolase</keyword>
<dbReference type="SUPFAM" id="SSF53649">
    <property type="entry name" value="Alkaline phosphatase-like"/>
    <property type="match status" value="1"/>
</dbReference>
<dbReference type="InterPro" id="IPR007312">
    <property type="entry name" value="Phosphoesterase"/>
</dbReference>
<evidence type="ECO:0000313" key="4">
    <source>
        <dbReference type="EMBL" id="RKR13719.1"/>
    </source>
</evidence>
<feature type="compositionally biased region" description="Pro residues" evidence="3">
    <location>
        <begin position="331"/>
        <end position="350"/>
    </location>
</feature>
<dbReference type="OrthoDB" id="4181857at2"/>
<dbReference type="GO" id="GO:0042578">
    <property type="term" value="F:phosphoric ester hydrolase activity"/>
    <property type="evidence" value="ECO:0007669"/>
    <property type="project" value="UniProtKB-ARBA"/>
</dbReference>
<dbReference type="AlphaFoldDB" id="A0A495EAW2"/>
<gene>
    <name evidence="4" type="ORF">C8D78_3379</name>
</gene>
<evidence type="ECO:0000256" key="2">
    <source>
        <dbReference type="ARBA" id="ARBA00023026"/>
    </source>
</evidence>
<dbReference type="InterPro" id="IPR017850">
    <property type="entry name" value="Alkaline_phosphatase_core_sf"/>
</dbReference>
<dbReference type="Proteomes" id="UP000276055">
    <property type="component" value="Unassembled WGS sequence"/>
</dbReference>
<reference evidence="4 5" key="1">
    <citation type="submission" date="2018-10" db="EMBL/GenBank/DDBJ databases">
        <title>Genomic Encyclopedia of Type Strains, Phase IV (KMG-IV): sequencing the most valuable type-strain genomes for metagenomic binning, comparative biology and taxonomic classification.</title>
        <authorList>
            <person name="Goeker M."/>
        </authorList>
    </citation>
    <scope>NUCLEOTIDE SEQUENCE [LARGE SCALE GENOMIC DNA]</scope>
    <source>
        <strain evidence="4 5">DSM 25586</strain>
    </source>
</reference>
<dbReference type="Gene3D" id="3.40.720.10">
    <property type="entry name" value="Alkaline Phosphatase, subunit A"/>
    <property type="match status" value="2"/>
</dbReference>
<dbReference type="Pfam" id="PF04185">
    <property type="entry name" value="Phosphoesterase"/>
    <property type="match status" value="1"/>
</dbReference>
<evidence type="ECO:0000256" key="3">
    <source>
        <dbReference type="SAM" id="MobiDB-lite"/>
    </source>
</evidence>
<dbReference type="PANTHER" id="PTHR31956">
    <property type="entry name" value="NON-SPECIFIC PHOSPHOLIPASE C4-RELATED"/>
    <property type="match status" value="1"/>
</dbReference>
<comment type="caution">
    <text evidence="4">The sequence shown here is derived from an EMBL/GenBank/DDBJ whole genome shotgun (WGS) entry which is preliminary data.</text>
</comment>
<dbReference type="RefSeq" id="WP_120954991.1">
    <property type="nucleotide sequence ID" value="NZ_RBIR01000009.1"/>
</dbReference>
<protein>
    <submittedName>
        <fullName evidence="4">Phosphoesterase family protein</fullName>
    </submittedName>
</protein>